<accession>A0ABS0QP93</accession>
<evidence type="ECO:0000256" key="5">
    <source>
        <dbReference type="ARBA" id="ARBA00022723"/>
    </source>
</evidence>
<dbReference type="Pfam" id="PF09298">
    <property type="entry name" value="FAA_hydrolase_N"/>
    <property type="match status" value="1"/>
</dbReference>
<name>A0ABS0QP93_9STAP</name>
<evidence type="ECO:0000256" key="10">
    <source>
        <dbReference type="ARBA" id="ARBA00023232"/>
    </source>
</evidence>
<dbReference type="SUPFAM" id="SSF56529">
    <property type="entry name" value="FAH"/>
    <property type="match status" value="1"/>
</dbReference>
<evidence type="ECO:0000256" key="6">
    <source>
        <dbReference type="ARBA" id="ARBA00022801"/>
    </source>
</evidence>
<evidence type="ECO:0000313" key="14">
    <source>
        <dbReference type="Proteomes" id="UP000597038"/>
    </source>
</evidence>
<organism evidence="13 14">
    <name type="scientific">Staphylococcus felis</name>
    <dbReference type="NCBI Taxonomy" id="46127"/>
    <lineage>
        <taxon>Bacteria</taxon>
        <taxon>Bacillati</taxon>
        <taxon>Bacillota</taxon>
        <taxon>Bacilli</taxon>
        <taxon>Bacillales</taxon>
        <taxon>Staphylococcaceae</taxon>
        <taxon>Staphylococcus</taxon>
    </lineage>
</organism>
<comment type="pathway">
    <text evidence="3">Amino-acid degradation; L-phenylalanine degradation; acetoacetate and fumarate from L-phenylalanine: step 6/6.</text>
</comment>
<keyword evidence="8" id="KW-0460">Magnesium</keyword>
<dbReference type="InterPro" id="IPR005959">
    <property type="entry name" value="Fumarylacetoacetase"/>
</dbReference>
<evidence type="ECO:0000256" key="8">
    <source>
        <dbReference type="ARBA" id="ARBA00022842"/>
    </source>
</evidence>
<dbReference type="NCBIfam" id="TIGR01266">
    <property type="entry name" value="fum_ac_acetase"/>
    <property type="match status" value="1"/>
</dbReference>
<evidence type="ECO:0000256" key="4">
    <source>
        <dbReference type="ARBA" id="ARBA00012094"/>
    </source>
</evidence>
<dbReference type="PANTHER" id="PTHR43069">
    <property type="entry name" value="FUMARYLACETOACETASE"/>
    <property type="match status" value="1"/>
</dbReference>
<sequence>MMKSFIEVDQESDFPIQNLPYGVFTTETQSTKHIGVAIGEYVLDITLLEAKGFLTEALNGAQNIFNQGVLNPFLALKNDVWHQVRKTLQSLLSIDNDTIQSDSSLKEEVLIPRSIITNHVPISIGDYTDFYASKNHATHVGTMFRGKDNALMPNWTSLPVGYHGRASSIVMSGTDVRRPLGQTKPKEVEQPIFGPSKQLDFEYEMGFIMGYGNQLQSPINVNEAKNHVFGMVIVNDWSARDIQAWEYQPLGPFLAKNFATSISPWVVTLEALETFKTEGPTQIPEPFDYLKDTSTKNSYNLTLETYLQPDNEKEVQIAQTNYNSTYWSIAQMVAHHTITGCNLKTGDLLATGTISGKNQNERGSLMEITWRGENPIRVNNVKRSWLEDGDTLTLKAYAQGENYRIGFGEVVGKILPAHQNI</sequence>
<evidence type="ECO:0000256" key="7">
    <source>
        <dbReference type="ARBA" id="ARBA00022837"/>
    </source>
</evidence>
<keyword evidence="9" id="KW-0828">Tyrosine catabolism</keyword>
<evidence type="ECO:0000256" key="9">
    <source>
        <dbReference type="ARBA" id="ARBA00022878"/>
    </source>
</evidence>
<protein>
    <recommendedName>
        <fullName evidence="4">fumarylacetoacetase</fullName>
        <ecNumber evidence="4">3.7.1.2</ecNumber>
    </recommendedName>
</protein>
<dbReference type="Proteomes" id="UP000597038">
    <property type="component" value="Unassembled WGS sequence"/>
</dbReference>
<dbReference type="InterPro" id="IPR036663">
    <property type="entry name" value="Fumarylacetoacetase_C_sf"/>
</dbReference>
<evidence type="ECO:0000259" key="11">
    <source>
        <dbReference type="Pfam" id="PF01557"/>
    </source>
</evidence>
<keyword evidence="14" id="KW-1185">Reference proteome</keyword>
<evidence type="ECO:0000256" key="1">
    <source>
        <dbReference type="ARBA" id="ARBA00001913"/>
    </source>
</evidence>
<feature type="domain" description="Fumarylacetoacetase-like C-terminal" evidence="11">
    <location>
        <begin position="129"/>
        <end position="405"/>
    </location>
</feature>
<keyword evidence="5" id="KW-0479">Metal-binding</keyword>
<comment type="caution">
    <text evidence="13">The sequence shown here is derived from an EMBL/GenBank/DDBJ whole genome shotgun (WGS) entry which is preliminary data.</text>
</comment>
<gene>
    <name evidence="13" type="primary">fahA</name>
    <name evidence="13" type="ORF">I9026_06560</name>
</gene>
<feature type="domain" description="Fumarylacetoacetase N-terminal" evidence="12">
    <location>
        <begin position="17"/>
        <end position="121"/>
    </location>
</feature>
<dbReference type="InterPro" id="IPR011234">
    <property type="entry name" value="Fumarylacetoacetase-like_C"/>
</dbReference>
<dbReference type="SUPFAM" id="SSF63433">
    <property type="entry name" value="Fumarylacetoacetate hydrolase, FAH, N-terminal domain"/>
    <property type="match status" value="1"/>
</dbReference>
<dbReference type="EC" id="3.7.1.2" evidence="4"/>
<evidence type="ECO:0000313" key="13">
    <source>
        <dbReference type="EMBL" id="MBH9581034.1"/>
    </source>
</evidence>
<evidence type="ECO:0000256" key="3">
    <source>
        <dbReference type="ARBA" id="ARBA00004782"/>
    </source>
</evidence>
<dbReference type="Gene3D" id="2.30.30.230">
    <property type="entry name" value="Fumarylacetoacetase, N-terminal domain"/>
    <property type="match status" value="1"/>
</dbReference>
<dbReference type="Pfam" id="PF01557">
    <property type="entry name" value="FAA_hydrolase"/>
    <property type="match status" value="1"/>
</dbReference>
<comment type="cofactor">
    <cofactor evidence="1">
        <name>Ca(2+)</name>
        <dbReference type="ChEBI" id="CHEBI:29108"/>
    </cofactor>
</comment>
<evidence type="ECO:0000259" key="12">
    <source>
        <dbReference type="Pfam" id="PF09298"/>
    </source>
</evidence>
<dbReference type="GO" id="GO:0004334">
    <property type="term" value="F:fumarylacetoacetase activity"/>
    <property type="evidence" value="ECO:0007669"/>
    <property type="project" value="UniProtKB-EC"/>
</dbReference>
<dbReference type="InterPro" id="IPR036462">
    <property type="entry name" value="Fumarylacetoacetase_N_sf"/>
</dbReference>
<dbReference type="EMBL" id="JAEDAQ010000009">
    <property type="protein sequence ID" value="MBH9581034.1"/>
    <property type="molecule type" value="Genomic_DNA"/>
</dbReference>
<proteinExistence type="predicted"/>
<dbReference type="PANTHER" id="PTHR43069:SF2">
    <property type="entry name" value="FUMARYLACETOACETASE"/>
    <property type="match status" value="1"/>
</dbReference>
<keyword evidence="10" id="KW-0585">Phenylalanine catabolism</keyword>
<evidence type="ECO:0000256" key="2">
    <source>
        <dbReference type="ARBA" id="ARBA00001946"/>
    </source>
</evidence>
<keyword evidence="7" id="KW-0106">Calcium</keyword>
<dbReference type="InterPro" id="IPR015377">
    <property type="entry name" value="Fumarylacetoacetase_N"/>
</dbReference>
<reference evidence="13 14" key="1">
    <citation type="submission" date="2020-12" db="EMBL/GenBank/DDBJ databases">
        <title>Genomic analysis of Staphylococcus felis from a cat with skin infection.</title>
        <authorList>
            <person name="Aslantas O."/>
            <person name="Keskin O."/>
            <person name="Buyukaltay K."/>
            <person name="Gullu Yucetepe A."/>
        </authorList>
    </citation>
    <scope>NUCLEOTIDE SEQUENCE [LARGE SCALE GENOMIC DNA]</scope>
    <source>
        <strain evidence="13 14">HARRANVET</strain>
    </source>
</reference>
<dbReference type="Gene3D" id="3.90.850.10">
    <property type="entry name" value="Fumarylacetoacetase-like, C-terminal domain"/>
    <property type="match status" value="1"/>
</dbReference>
<comment type="cofactor">
    <cofactor evidence="2">
        <name>Mg(2+)</name>
        <dbReference type="ChEBI" id="CHEBI:18420"/>
    </cofactor>
</comment>
<keyword evidence="6 13" id="KW-0378">Hydrolase</keyword>